<gene>
    <name evidence="1" type="ORF">GCM10008933_20440</name>
</gene>
<name>A0ABN0YB20_9BACL</name>
<evidence type="ECO:0000313" key="1">
    <source>
        <dbReference type="EMBL" id="GAA0389401.1"/>
    </source>
</evidence>
<keyword evidence="2" id="KW-1185">Reference proteome</keyword>
<protein>
    <recommendedName>
        <fullName evidence="3">Ketopantoate hydroxymethyltransferase</fullName>
    </recommendedName>
</protein>
<evidence type="ECO:0008006" key="3">
    <source>
        <dbReference type="Google" id="ProtNLM"/>
    </source>
</evidence>
<comment type="caution">
    <text evidence="1">The sequence shown here is derived from an EMBL/GenBank/DDBJ whole genome shotgun (WGS) entry which is preliminary data.</text>
</comment>
<accession>A0ABN0YB20</accession>
<reference evidence="1 2" key="1">
    <citation type="journal article" date="2019" name="Int. J. Syst. Evol. Microbiol.">
        <title>The Global Catalogue of Microorganisms (GCM) 10K type strain sequencing project: providing services to taxonomists for standard genome sequencing and annotation.</title>
        <authorList>
            <consortium name="The Broad Institute Genomics Platform"/>
            <consortium name="The Broad Institute Genome Sequencing Center for Infectious Disease"/>
            <person name="Wu L."/>
            <person name="Ma J."/>
        </authorList>
    </citation>
    <scope>NUCLEOTIDE SEQUENCE [LARGE SCALE GENOMIC DNA]</scope>
    <source>
        <strain evidence="1 2">JCM 12774</strain>
    </source>
</reference>
<dbReference type="Proteomes" id="UP001500340">
    <property type="component" value="Unassembled WGS sequence"/>
</dbReference>
<evidence type="ECO:0000313" key="2">
    <source>
        <dbReference type="Proteomes" id="UP001500340"/>
    </source>
</evidence>
<sequence>MIASTFLSDIANYTNGKIAKVVLNDTVEILNFTIKEVKGSMIAMQYIVPAALVNTVNKIELKDRDNNVISSNNVYVPIATDTLLLQNIQVKEVSSNG</sequence>
<dbReference type="EMBL" id="BAAACX010000008">
    <property type="protein sequence ID" value="GAA0389401.1"/>
    <property type="molecule type" value="Genomic_DNA"/>
</dbReference>
<dbReference type="RefSeq" id="WP_343860585.1">
    <property type="nucleotide sequence ID" value="NZ_BAAACX010000008.1"/>
</dbReference>
<proteinExistence type="predicted"/>
<organism evidence="1 2">
    <name type="scientific">Paenibacillus motobuensis</name>
    <dbReference type="NCBI Taxonomy" id="295324"/>
    <lineage>
        <taxon>Bacteria</taxon>
        <taxon>Bacillati</taxon>
        <taxon>Bacillota</taxon>
        <taxon>Bacilli</taxon>
        <taxon>Bacillales</taxon>
        <taxon>Paenibacillaceae</taxon>
        <taxon>Paenibacillus</taxon>
    </lineage>
</organism>